<keyword evidence="4 7" id="KW-0812">Transmembrane</keyword>
<name>A0A5B8IMU0_9MICC</name>
<keyword evidence="5 7" id="KW-1133">Transmembrane helix</keyword>
<dbReference type="EMBL" id="CP042260">
    <property type="protein sequence ID" value="QDY66081.1"/>
    <property type="molecule type" value="Genomic_DNA"/>
</dbReference>
<evidence type="ECO:0000313" key="10">
    <source>
        <dbReference type="Proteomes" id="UP000320717"/>
    </source>
</evidence>
<dbReference type="GO" id="GO:0005886">
    <property type="term" value="C:plasma membrane"/>
    <property type="evidence" value="ECO:0007669"/>
    <property type="project" value="UniProtKB-SubCell"/>
</dbReference>
<evidence type="ECO:0000256" key="7">
    <source>
        <dbReference type="SAM" id="Phobius"/>
    </source>
</evidence>
<keyword evidence="6 7" id="KW-0472">Membrane</keyword>
<protein>
    <submittedName>
        <fullName evidence="9">Na+/H+ antiporter subunit E</fullName>
    </submittedName>
</protein>
<evidence type="ECO:0000256" key="1">
    <source>
        <dbReference type="ARBA" id="ARBA00004651"/>
    </source>
</evidence>
<evidence type="ECO:0000256" key="4">
    <source>
        <dbReference type="ARBA" id="ARBA00022692"/>
    </source>
</evidence>
<evidence type="ECO:0000313" key="11">
    <source>
        <dbReference type="Proteomes" id="UP001060018"/>
    </source>
</evidence>
<evidence type="ECO:0000256" key="5">
    <source>
        <dbReference type="ARBA" id="ARBA00022989"/>
    </source>
</evidence>
<dbReference type="OrthoDB" id="3556991at2"/>
<dbReference type="Proteomes" id="UP001060018">
    <property type="component" value="Chromosome"/>
</dbReference>
<dbReference type="GO" id="GO:0008324">
    <property type="term" value="F:monoatomic cation transmembrane transporter activity"/>
    <property type="evidence" value="ECO:0007669"/>
    <property type="project" value="InterPro"/>
</dbReference>
<comment type="subcellular location">
    <subcellularLocation>
        <location evidence="1">Cell membrane</location>
        <topology evidence="1">Multi-pass membrane protein</topology>
    </subcellularLocation>
</comment>
<dbReference type="PANTHER" id="PTHR34584">
    <property type="entry name" value="NA(+)/H(+) ANTIPORTER SUBUNIT E1"/>
    <property type="match status" value="1"/>
</dbReference>
<proteinExistence type="inferred from homology"/>
<sequence>MMPTKNLKPGDQRIDDALDTAGVRHRATLKQEWPLLALLIFVWCALWQDFSPANLIFGVIIALVIVTLFPLPPVVLSGRMNVWYCLQLFIWFVGQVFVASFEVARLAIFRGKKTRSGVIAVPLRTDSDLIVTTVGHVLTLIPGSFVIDVDRSSSTLYLHYINIESRQDMDRAREAVRDIERRMIMAIGSRDEFDAIKHECGPNLMRMKGKK</sequence>
<accession>A0A5B8IMU0</accession>
<gene>
    <name evidence="8" type="ORF">FQA45_07025</name>
    <name evidence="9" type="ORF">NUH22_12850</name>
</gene>
<evidence type="ECO:0000256" key="2">
    <source>
        <dbReference type="ARBA" id="ARBA00006228"/>
    </source>
</evidence>
<evidence type="ECO:0000313" key="8">
    <source>
        <dbReference type="EMBL" id="QDY66081.1"/>
    </source>
</evidence>
<keyword evidence="10" id="KW-1185">Reference proteome</keyword>
<dbReference type="EMBL" id="CP102487">
    <property type="protein sequence ID" value="UUX58183.1"/>
    <property type="molecule type" value="Genomic_DNA"/>
</dbReference>
<evidence type="ECO:0000256" key="6">
    <source>
        <dbReference type="ARBA" id="ARBA00023136"/>
    </source>
</evidence>
<dbReference type="Pfam" id="PF01899">
    <property type="entry name" value="MNHE"/>
    <property type="match status" value="1"/>
</dbReference>
<keyword evidence="3" id="KW-1003">Cell membrane</keyword>
<organism evidence="9 11">
    <name type="scientific">Glutamicibacter halophytocola</name>
    <dbReference type="NCBI Taxonomy" id="1933880"/>
    <lineage>
        <taxon>Bacteria</taxon>
        <taxon>Bacillati</taxon>
        <taxon>Actinomycetota</taxon>
        <taxon>Actinomycetes</taxon>
        <taxon>Micrococcales</taxon>
        <taxon>Micrococcaceae</taxon>
        <taxon>Glutamicibacter</taxon>
    </lineage>
</organism>
<dbReference type="NCBIfam" id="NF006521">
    <property type="entry name" value="PRK08965.1-5"/>
    <property type="match status" value="1"/>
</dbReference>
<evidence type="ECO:0000256" key="3">
    <source>
        <dbReference type="ARBA" id="ARBA00022475"/>
    </source>
</evidence>
<comment type="similarity">
    <text evidence="2">Belongs to the CPA3 antiporters (TC 2.A.63) subunit E family.</text>
</comment>
<feature type="transmembrane region" description="Helical" evidence="7">
    <location>
        <begin position="88"/>
        <end position="109"/>
    </location>
</feature>
<reference evidence="8 10" key="1">
    <citation type="submission" date="2019-07" db="EMBL/GenBank/DDBJ databases">
        <title>Complete Genome Sequence of drought tolerant Plant Growth-Promoting Rhizobacterium Glutamicibacter halophytocola DR408.</title>
        <authorList>
            <person name="Nishu S.D."/>
            <person name="Lee T.K."/>
        </authorList>
    </citation>
    <scope>NUCLEOTIDE SEQUENCE [LARGE SCALE GENOMIC DNA]</scope>
    <source>
        <strain evidence="8 10">DR408</strain>
    </source>
</reference>
<evidence type="ECO:0000313" key="9">
    <source>
        <dbReference type="EMBL" id="UUX58183.1"/>
    </source>
</evidence>
<reference evidence="9" key="2">
    <citation type="journal article" date="2022" name="Pest Manag. Sci.">
        <title>Glutamicibacter halophytocola-mediated host fitness of potato tuber moth on Solanaceae crops.</title>
        <authorList>
            <person name="Wang W."/>
            <person name="Xiao G."/>
            <person name="Du G."/>
            <person name="Chang L."/>
            <person name="Yang Y."/>
            <person name="Ye J."/>
            <person name="Chen B."/>
        </authorList>
    </citation>
    <scope>NUCLEOTIDE SEQUENCE</scope>
    <source>
        <strain evidence="9">S2</strain>
    </source>
</reference>
<dbReference type="PANTHER" id="PTHR34584:SF1">
    <property type="entry name" value="NA(+)_H(+) ANTIPORTER SUBUNIT E1"/>
    <property type="match status" value="1"/>
</dbReference>
<dbReference type="InterPro" id="IPR002758">
    <property type="entry name" value="Cation_antiport_E"/>
</dbReference>
<feature type="transmembrane region" description="Helical" evidence="7">
    <location>
        <begin position="56"/>
        <end position="76"/>
    </location>
</feature>
<dbReference type="AlphaFoldDB" id="A0A5B8IMU0"/>
<dbReference type="Proteomes" id="UP000320717">
    <property type="component" value="Chromosome"/>
</dbReference>